<sequence length="1426" mass="155592">MFFGTSPTGSLLSPGGFRVSEASRAPAGSQFGHICPRKRYRHSRLESESGVRAPHEAWGVVRARGHDGFVNAPRPESHSARLSEAELVDRSLRPPHLVVPVVGAGVSAGAQLPDAGALAQALLSRGVFVDGDPPAAEVLFDVVDALDPGWREDNLARVVDEVLGAEPLPTDDPMARALVQVPSRFIVTLNYDLLLEATADALGIRHRVLSNTKSELKEAHRLLAREAWPLGELTILHLHGMVGRPETLVLDADSYSDLMSMAGQKEVLRELLVHRRMAFYGTTLNETYFLEACQRQLNSADHVLVCADHEVETVKGGRLSISYPRHHIRIKTVRSHSELPDDVALLTTRAEPQIGRRAVTGALERSGLHRYIPNEFADLRNPITEDQRVKAWVEDEIDAFDEPNEDDILVGHRTLVVGDVGVGKSELIEELTANPRANRPTVLVRLGNLRFAGGQLSRVLQTWAQSAVSAHGGVDVSLDAVEAGGLHFLLDGLDEVPASEQATAGRLIRQVAAGHPQHAFTVTSRPSAASAEFQTSGDEWAVLQLAPSRIWQERFLHAQQVDLATLRGEMDELDDLDELLTTPFFLARIVELHRANRLAGLSDLGTLLEEMISWQLDREDDLLDVDLTDVRRWLQEVALFGLIFSKRGFTSGELRCFTLPPGTYGGLDGLTEALVHRLLLSEAEDGYRFPQRILGEQLAAERLVGLEPGEALLGALVPRAAADVGAVREDALLSVTLACRRSKVWRKAVADRDPMAAAVATPRGASEGERDTAALSIWRTYSEWRIWMWSRGRSSVLDHAASLGRLVAGRSRCAPARLLQGAMRGGGREEQGNAIRALAISPPPNFISELRAVLEDPTRDGVVLRQAAIAAEDLGYVDLLDALLVLVETALDDTVKQTAGASVIQLTPEERLVEVGRRLARTTEADLSLIRLADRLSSSGLVLVAGSTVANDEPRLPDRVRRRIAEAVTDVGPDPGAEVAEASAYAIVVHRLDAAIAEAIAERQPEAMMRGVSRAVADGVDDWEAIQLGSYLPRETLERAGFDPRLVEYAQRAREARASPPPGSRVQQVPAEPAASEEVSLAGLLANDSAAGSDLLLREYRRLAPQVAQLSDPLREQLAHVVERWRPEIPYRETITFIQRRHWNQWVSAAAWAAYSARLRADIDPSTWAQIATCGVVFGPEHEWLRATATDDGQVEAACLLEGETDPEFWLDIFQSCEPPYAPRLLRSACANLEGGRADDVPENEDRIACRRLVEIFVDAQEHALAARLAQRRPALQGDLDALFARGGDLPAQLRLLPDLVARAERGERLSDEDVQWMSGVTHADALPPLFRVLAAVWVTQSGPVPRFSSGSSPRDLTSPVIEAIARIGGIAAVRGYDELLERGDDLRWLRSPRDQVLARLLATIAEPLAAAAASAAGLPELSAED</sequence>
<evidence type="ECO:0000313" key="2">
    <source>
        <dbReference type="EMBL" id="PTL60246.1"/>
    </source>
</evidence>
<dbReference type="Gene3D" id="3.40.50.300">
    <property type="entry name" value="P-loop containing nucleotide triphosphate hydrolases"/>
    <property type="match status" value="1"/>
</dbReference>
<proteinExistence type="predicted"/>
<feature type="region of interest" description="Disordered" evidence="1">
    <location>
        <begin position="1052"/>
        <end position="1072"/>
    </location>
</feature>
<accession>A0A2T4ULX8</accession>
<dbReference type="EMBL" id="PYYB01000001">
    <property type="protein sequence ID" value="PTL60246.1"/>
    <property type="molecule type" value="Genomic_DNA"/>
</dbReference>
<dbReference type="Pfam" id="PF13289">
    <property type="entry name" value="SIR2_2"/>
    <property type="match status" value="1"/>
</dbReference>
<evidence type="ECO:0000313" key="3">
    <source>
        <dbReference type="Proteomes" id="UP000240739"/>
    </source>
</evidence>
<evidence type="ECO:0000256" key="1">
    <source>
        <dbReference type="SAM" id="MobiDB-lite"/>
    </source>
</evidence>
<reference evidence="2 3" key="1">
    <citation type="submission" date="2018-03" db="EMBL/GenBank/DDBJ databases">
        <title>Aquarubrobacter algicola gen. nov., sp. nov., a novel actinobacterium isolated from shallow eutrophic lake during the end of cyanobacterial harmful algal blooms.</title>
        <authorList>
            <person name="Chun S.J."/>
        </authorList>
    </citation>
    <scope>NUCLEOTIDE SEQUENCE [LARGE SCALE GENOMIC DNA]</scope>
    <source>
        <strain evidence="2 3">Seoho-28</strain>
    </source>
</reference>
<gene>
    <name evidence="2" type="ORF">C7Y72_11660</name>
</gene>
<dbReference type="InterPro" id="IPR027417">
    <property type="entry name" value="P-loop_NTPase"/>
</dbReference>
<protein>
    <submittedName>
        <fullName evidence="2">Uncharacterized protein</fullName>
    </submittedName>
</protein>
<comment type="caution">
    <text evidence="2">The sequence shown here is derived from an EMBL/GenBank/DDBJ whole genome shotgun (WGS) entry which is preliminary data.</text>
</comment>
<keyword evidence="3" id="KW-1185">Reference proteome</keyword>
<dbReference type="Proteomes" id="UP000240739">
    <property type="component" value="Unassembled WGS sequence"/>
</dbReference>
<name>A0A2T4ULX8_9ACTN</name>
<organism evidence="2 3">
    <name type="scientific">Paraconexibacter algicola</name>
    <dbReference type="NCBI Taxonomy" id="2133960"/>
    <lineage>
        <taxon>Bacteria</taxon>
        <taxon>Bacillati</taxon>
        <taxon>Actinomycetota</taxon>
        <taxon>Thermoleophilia</taxon>
        <taxon>Solirubrobacterales</taxon>
        <taxon>Paraconexibacteraceae</taxon>
        <taxon>Paraconexibacter</taxon>
    </lineage>
</organism>